<name>A0A6I4J3R7_9SPHN</name>
<feature type="signal peptide" evidence="1">
    <location>
        <begin position="1"/>
        <end position="31"/>
    </location>
</feature>
<keyword evidence="3" id="KW-1185">Reference proteome</keyword>
<dbReference type="EMBL" id="WQMS01000016">
    <property type="protein sequence ID" value="MVO79299.1"/>
    <property type="molecule type" value="Genomic_DNA"/>
</dbReference>
<dbReference type="Proteomes" id="UP000441389">
    <property type="component" value="Unassembled WGS sequence"/>
</dbReference>
<gene>
    <name evidence="2" type="ORF">GON01_15305</name>
</gene>
<evidence type="ECO:0000313" key="2">
    <source>
        <dbReference type="EMBL" id="MVO79299.1"/>
    </source>
</evidence>
<keyword evidence="1" id="KW-0732">Signal</keyword>
<accession>A0A6I4J3R7</accession>
<evidence type="ECO:0000256" key="1">
    <source>
        <dbReference type="SAM" id="SignalP"/>
    </source>
</evidence>
<proteinExistence type="predicted"/>
<protein>
    <submittedName>
        <fullName evidence="2">Uncharacterized protein</fullName>
    </submittedName>
</protein>
<comment type="caution">
    <text evidence="2">The sequence shown here is derived from an EMBL/GenBank/DDBJ whole genome shotgun (WGS) entry which is preliminary data.</text>
</comment>
<sequence>MADGDQGRRTLRIIGFTAMAAAMAACAPAGAADRGISYDCDTPAGHFSELVLPAPSGAFVVEGKVTLRQIAAIGDFLPGARLGVASAPSAAGKAPEEVAGFVLIAVPANKLKKGAGKELVQFIEWDRHGAGAEGEQTQDPFAITAAPQEHSFRLSYDGGAVTVTIGGAERRFPFQAREPVVRLVCSTGEFLYTDLRIVPQG</sequence>
<evidence type="ECO:0000313" key="3">
    <source>
        <dbReference type="Proteomes" id="UP000441389"/>
    </source>
</evidence>
<reference evidence="2 3" key="1">
    <citation type="submission" date="2019-12" db="EMBL/GenBank/DDBJ databases">
        <authorList>
            <person name="Huq M.A."/>
        </authorList>
    </citation>
    <scope>NUCLEOTIDE SEQUENCE [LARGE SCALE GENOMIC DNA]</scope>
    <source>
        <strain evidence="2 3">MAH-20</strain>
    </source>
</reference>
<organism evidence="2 3">
    <name type="scientific">Sphingomonas horti</name>
    <dbReference type="NCBI Taxonomy" id="2682842"/>
    <lineage>
        <taxon>Bacteria</taxon>
        <taxon>Pseudomonadati</taxon>
        <taxon>Pseudomonadota</taxon>
        <taxon>Alphaproteobacteria</taxon>
        <taxon>Sphingomonadales</taxon>
        <taxon>Sphingomonadaceae</taxon>
        <taxon>Sphingomonas</taxon>
    </lineage>
</organism>
<dbReference type="RefSeq" id="WP_157028200.1">
    <property type="nucleotide sequence ID" value="NZ_WQMS01000016.1"/>
</dbReference>
<dbReference type="AlphaFoldDB" id="A0A6I4J3R7"/>
<feature type="chain" id="PRO_5026132860" evidence="1">
    <location>
        <begin position="32"/>
        <end position="201"/>
    </location>
</feature>